<keyword evidence="4" id="KW-1185">Reference proteome</keyword>
<dbReference type="SMART" id="SM00028">
    <property type="entry name" value="TPR"/>
    <property type="match status" value="2"/>
</dbReference>
<dbReference type="Proteomes" id="UP000745859">
    <property type="component" value="Unassembled WGS sequence"/>
</dbReference>
<keyword evidence="2" id="KW-0472">Membrane</keyword>
<keyword evidence="1" id="KW-0175">Coiled coil</keyword>
<comment type="caution">
    <text evidence="3">The sequence shown here is derived from an EMBL/GenBank/DDBJ whole genome shotgun (WGS) entry which is preliminary data.</text>
</comment>
<reference evidence="3 4" key="1">
    <citation type="submission" date="2020-03" db="EMBL/GenBank/DDBJ databases">
        <title>Genomic Encyclopedia of Type Strains, Phase IV (KMG-IV): sequencing the most valuable type-strain genomes for metagenomic binning, comparative biology and taxonomic classification.</title>
        <authorList>
            <person name="Goeker M."/>
        </authorList>
    </citation>
    <scope>NUCLEOTIDE SEQUENCE [LARGE SCALE GENOMIC DNA]</scope>
    <source>
        <strain evidence="3 4">DSM 101599</strain>
    </source>
</reference>
<keyword evidence="2" id="KW-0812">Transmembrane</keyword>
<dbReference type="EMBL" id="JAASQL010000002">
    <property type="protein sequence ID" value="NIJ45325.1"/>
    <property type="molecule type" value="Genomic_DNA"/>
</dbReference>
<dbReference type="SUPFAM" id="SSF48452">
    <property type="entry name" value="TPR-like"/>
    <property type="match status" value="1"/>
</dbReference>
<name>A0ABX0UBX3_9FLAO</name>
<organism evidence="3 4">
    <name type="scientific">Wenyingzhuangia heitensis</name>
    <dbReference type="NCBI Taxonomy" id="1487859"/>
    <lineage>
        <taxon>Bacteria</taxon>
        <taxon>Pseudomonadati</taxon>
        <taxon>Bacteroidota</taxon>
        <taxon>Flavobacteriia</taxon>
        <taxon>Flavobacteriales</taxon>
        <taxon>Flavobacteriaceae</taxon>
        <taxon>Wenyingzhuangia</taxon>
    </lineage>
</organism>
<feature type="coiled-coil region" evidence="1">
    <location>
        <begin position="314"/>
        <end position="341"/>
    </location>
</feature>
<gene>
    <name evidence="3" type="ORF">FHR24_001793</name>
</gene>
<dbReference type="GO" id="GO:0003677">
    <property type="term" value="F:DNA binding"/>
    <property type="evidence" value="ECO:0007669"/>
    <property type="project" value="UniProtKB-KW"/>
</dbReference>
<evidence type="ECO:0000313" key="3">
    <source>
        <dbReference type="EMBL" id="NIJ45325.1"/>
    </source>
</evidence>
<dbReference type="SUPFAM" id="SSF46894">
    <property type="entry name" value="C-terminal effector domain of the bipartite response regulators"/>
    <property type="match status" value="1"/>
</dbReference>
<evidence type="ECO:0000256" key="1">
    <source>
        <dbReference type="SAM" id="Coils"/>
    </source>
</evidence>
<dbReference type="InterPro" id="IPR016032">
    <property type="entry name" value="Sig_transdc_resp-reg_C-effctor"/>
</dbReference>
<keyword evidence="3" id="KW-0238">DNA-binding</keyword>
<dbReference type="RefSeq" id="WP_167187188.1">
    <property type="nucleotide sequence ID" value="NZ_JAASQL010000002.1"/>
</dbReference>
<feature type="transmembrane region" description="Helical" evidence="2">
    <location>
        <begin position="343"/>
        <end position="365"/>
    </location>
</feature>
<sequence length="517" mass="60523">MKTLTKKTSLTIVIFIFTQTIYAQQFYLLKNEKEFNNTDSSQLQGLYKKAIKEKDSIKMIQKGIQLSRYKRIHLDYGAAFDYAGEALFLSEQLRDTLLIAEAHQEYGILNYLFKQDNLAGTNFKKSHFYYKQVYKDKTHPKLFNSYYNLILYYQRTDNASLTKSYIDSCEIVAKHNNLNSSYQLYLNEKKATLYRWNEDYLNAEKLLKESILLAKKTKKDSGFLIILYASLGNIYQNKNEINNAKIYYQKSINTKDTYGENTFYKAYVYNRYASLLFANGDYKNAYVNLNYAAKINDTYLNPRNDENQSFLTLKSKYQEQLTAFSSEINQQQNQMNRIEKRILLFKIYLTIALLIIALTLLLTWIKIKATKHKEEQEFSENTIALNNKELTTNILNLIEKEEIINTLKSHIKKNNTDSSSKVLLKTIDKRSENLWDAFNSRFVAQNKGFYERLLKKSPDLTASDLKLCALIKLNFNGKEMAYLLGISLGSVHVARHRLRKKMNLDRNINLTIFMNSI</sequence>
<dbReference type="Gene3D" id="1.25.40.10">
    <property type="entry name" value="Tetratricopeptide repeat domain"/>
    <property type="match status" value="1"/>
</dbReference>
<accession>A0ABX0UBX3</accession>
<evidence type="ECO:0000256" key="2">
    <source>
        <dbReference type="SAM" id="Phobius"/>
    </source>
</evidence>
<protein>
    <submittedName>
        <fullName evidence="3">DNA-binding CsgD family transcriptional regulator</fullName>
    </submittedName>
</protein>
<dbReference type="InterPro" id="IPR011990">
    <property type="entry name" value="TPR-like_helical_dom_sf"/>
</dbReference>
<keyword evidence="2" id="KW-1133">Transmembrane helix</keyword>
<evidence type="ECO:0000313" key="4">
    <source>
        <dbReference type="Proteomes" id="UP000745859"/>
    </source>
</evidence>
<proteinExistence type="predicted"/>
<dbReference type="InterPro" id="IPR019734">
    <property type="entry name" value="TPR_rpt"/>
</dbReference>